<keyword evidence="1" id="KW-0472">Membrane</keyword>
<reference evidence="3" key="1">
    <citation type="journal article" date="2019" name="Int. J. Syst. Evol. Microbiol.">
        <title>The Global Catalogue of Microorganisms (GCM) 10K type strain sequencing project: providing services to taxonomists for standard genome sequencing and annotation.</title>
        <authorList>
            <consortium name="The Broad Institute Genomics Platform"/>
            <consortium name="The Broad Institute Genome Sequencing Center for Infectious Disease"/>
            <person name="Wu L."/>
            <person name="Ma J."/>
        </authorList>
    </citation>
    <scope>NUCLEOTIDE SEQUENCE [LARGE SCALE GENOMIC DNA]</scope>
    <source>
        <strain evidence="3">JCM 13006</strain>
    </source>
</reference>
<protein>
    <submittedName>
        <fullName evidence="2">Uncharacterized protein</fullName>
    </submittedName>
</protein>
<keyword evidence="3" id="KW-1185">Reference proteome</keyword>
<comment type="caution">
    <text evidence="2">The sequence shown here is derived from an EMBL/GenBank/DDBJ whole genome shotgun (WGS) entry which is preliminary data.</text>
</comment>
<feature type="transmembrane region" description="Helical" evidence="1">
    <location>
        <begin position="29"/>
        <end position="48"/>
    </location>
</feature>
<evidence type="ECO:0000256" key="1">
    <source>
        <dbReference type="SAM" id="Phobius"/>
    </source>
</evidence>
<evidence type="ECO:0000313" key="3">
    <source>
        <dbReference type="Proteomes" id="UP001501752"/>
    </source>
</evidence>
<proteinExistence type="predicted"/>
<dbReference type="Proteomes" id="UP001501752">
    <property type="component" value="Unassembled WGS sequence"/>
</dbReference>
<organism evidence="2 3">
    <name type="scientific">Kitasatospora terrestris</name>
    <dbReference type="NCBI Taxonomy" id="258051"/>
    <lineage>
        <taxon>Bacteria</taxon>
        <taxon>Bacillati</taxon>
        <taxon>Actinomycetota</taxon>
        <taxon>Actinomycetes</taxon>
        <taxon>Kitasatosporales</taxon>
        <taxon>Streptomycetaceae</taxon>
        <taxon>Kitasatospora</taxon>
    </lineage>
</organism>
<feature type="transmembrane region" description="Helical" evidence="1">
    <location>
        <begin position="81"/>
        <end position="108"/>
    </location>
</feature>
<accession>A0ABP9EBV0</accession>
<gene>
    <name evidence="2" type="ORF">GCM10023235_58890</name>
</gene>
<evidence type="ECO:0000313" key="2">
    <source>
        <dbReference type="EMBL" id="GAA4872108.1"/>
    </source>
</evidence>
<keyword evidence="1" id="KW-0812">Transmembrane</keyword>
<name>A0ABP9EBV0_9ACTN</name>
<feature type="transmembrane region" description="Helical" evidence="1">
    <location>
        <begin position="55"/>
        <end position="75"/>
    </location>
</feature>
<sequence>MAAWIALWVMSPALPHLLGRPDPTGEWQLGGMLLLASAPAVALGAALGHRRAWTAFVAAVAGALGSCPLVGILIADVEGGGVGAVGAVVVAAFLGLFFGVAPLSVGAVGGSTVRRVRSARSAGVR</sequence>
<dbReference type="EMBL" id="BAABIS010000001">
    <property type="protein sequence ID" value="GAA4872108.1"/>
    <property type="molecule type" value="Genomic_DNA"/>
</dbReference>
<keyword evidence="1" id="KW-1133">Transmembrane helix</keyword>